<keyword evidence="5" id="KW-0443">Lipid metabolism</keyword>
<keyword evidence="6" id="KW-0275">Fatty acid biosynthesis</keyword>
<evidence type="ECO:0000256" key="5">
    <source>
        <dbReference type="ARBA" id="ARBA00023098"/>
    </source>
</evidence>
<gene>
    <name evidence="8" type="ORF">METZ01_LOCUS459314</name>
</gene>
<dbReference type="InterPro" id="IPR013747">
    <property type="entry name" value="ACP_syn_III_C"/>
</dbReference>
<dbReference type="PANTHER" id="PTHR43091:SF1">
    <property type="entry name" value="BETA-KETOACYL-[ACYL-CARRIER-PROTEIN] SYNTHASE III, CHLOROPLASTIC"/>
    <property type="match status" value="1"/>
</dbReference>
<dbReference type="EMBL" id="UINC01191699">
    <property type="protein sequence ID" value="SVE06460.1"/>
    <property type="molecule type" value="Genomic_DNA"/>
</dbReference>
<comment type="similarity">
    <text evidence="1">Belongs to the thiolase-like superfamily. FabH family.</text>
</comment>
<dbReference type="GO" id="GO:0006633">
    <property type="term" value="P:fatty acid biosynthetic process"/>
    <property type="evidence" value="ECO:0007669"/>
    <property type="project" value="UniProtKB-KW"/>
</dbReference>
<dbReference type="InterPro" id="IPR016039">
    <property type="entry name" value="Thiolase-like"/>
</dbReference>
<proteinExistence type="inferred from homology"/>
<feature type="non-terminal residue" evidence="8">
    <location>
        <position position="1"/>
    </location>
</feature>
<evidence type="ECO:0000313" key="8">
    <source>
        <dbReference type="EMBL" id="SVE06460.1"/>
    </source>
</evidence>
<accession>A0A383AFU2</accession>
<dbReference type="AlphaFoldDB" id="A0A383AFU2"/>
<organism evidence="8">
    <name type="scientific">marine metagenome</name>
    <dbReference type="NCBI Taxonomy" id="408172"/>
    <lineage>
        <taxon>unclassified sequences</taxon>
        <taxon>metagenomes</taxon>
        <taxon>ecological metagenomes</taxon>
    </lineage>
</organism>
<keyword evidence="2" id="KW-0444">Lipid biosynthesis</keyword>
<dbReference type="Gene3D" id="3.40.47.10">
    <property type="match status" value="1"/>
</dbReference>
<dbReference type="SUPFAM" id="SSF53901">
    <property type="entry name" value="Thiolase-like"/>
    <property type="match status" value="1"/>
</dbReference>
<protein>
    <recommendedName>
        <fullName evidence="7">Beta-ketoacyl-[acyl-carrier-protein] synthase III C-terminal domain-containing protein</fullName>
    </recommendedName>
</protein>
<evidence type="ECO:0000256" key="2">
    <source>
        <dbReference type="ARBA" id="ARBA00022516"/>
    </source>
</evidence>
<evidence type="ECO:0000256" key="1">
    <source>
        <dbReference type="ARBA" id="ARBA00008642"/>
    </source>
</evidence>
<keyword evidence="3" id="KW-0808">Transferase</keyword>
<reference evidence="8" key="1">
    <citation type="submission" date="2018-05" db="EMBL/GenBank/DDBJ databases">
        <authorList>
            <person name="Lanie J.A."/>
            <person name="Ng W.-L."/>
            <person name="Kazmierczak K.M."/>
            <person name="Andrzejewski T.M."/>
            <person name="Davidsen T.M."/>
            <person name="Wayne K.J."/>
            <person name="Tettelin H."/>
            <person name="Glass J.I."/>
            <person name="Rusch D."/>
            <person name="Podicherti R."/>
            <person name="Tsui H.-C.T."/>
            <person name="Winkler M.E."/>
        </authorList>
    </citation>
    <scope>NUCLEOTIDE SEQUENCE</scope>
</reference>
<keyword evidence="4" id="KW-0276">Fatty acid metabolism</keyword>
<feature type="domain" description="Beta-ketoacyl-[acyl-carrier-protein] synthase III C-terminal" evidence="7">
    <location>
        <begin position="55"/>
        <end position="144"/>
    </location>
</feature>
<dbReference type="PANTHER" id="PTHR43091">
    <property type="entry name" value="3-OXOACYL-[ACYL-CARRIER-PROTEIN] SYNTHASE"/>
    <property type="match status" value="1"/>
</dbReference>
<evidence type="ECO:0000256" key="6">
    <source>
        <dbReference type="ARBA" id="ARBA00023160"/>
    </source>
</evidence>
<evidence type="ECO:0000256" key="4">
    <source>
        <dbReference type="ARBA" id="ARBA00022832"/>
    </source>
</evidence>
<name>A0A383AFU2_9ZZZZ</name>
<dbReference type="GO" id="GO:0016746">
    <property type="term" value="F:acyltransferase activity"/>
    <property type="evidence" value="ECO:0007669"/>
    <property type="project" value="InterPro"/>
</dbReference>
<evidence type="ECO:0000256" key="3">
    <source>
        <dbReference type="ARBA" id="ARBA00022679"/>
    </source>
</evidence>
<dbReference type="Pfam" id="PF08541">
    <property type="entry name" value="ACP_syn_III_C"/>
    <property type="match status" value="1"/>
</dbReference>
<evidence type="ECO:0000259" key="7">
    <source>
        <dbReference type="Pfam" id="PF08541"/>
    </source>
</evidence>
<sequence length="144" mass="16490">GKYAKDLWIETPSAKMYPRLTDKLVEEGRHHLKMNGREVFKQAVRRFPEVITECLDYNNLKPGDISLFLPHQANIRINNMVKEKLGLNDNQILNNIHKYGNTTSATIPILLTEAYQNNMIHDGDFILMAAFGSGFTWGASLIQW</sequence>